<feature type="transmembrane region" description="Helical" evidence="1">
    <location>
        <begin position="150"/>
        <end position="170"/>
    </location>
</feature>
<evidence type="ECO:0000256" key="1">
    <source>
        <dbReference type="SAM" id="Phobius"/>
    </source>
</evidence>
<gene>
    <name evidence="2" type="ORF">PCOR1329_LOCUS45823</name>
</gene>
<keyword evidence="1" id="KW-0812">Transmembrane</keyword>
<feature type="transmembrane region" description="Helical" evidence="1">
    <location>
        <begin position="262"/>
        <end position="280"/>
    </location>
</feature>
<feature type="transmembrane region" description="Helical" evidence="1">
    <location>
        <begin position="182"/>
        <end position="199"/>
    </location>
</feature>
<keyword evidence="1" id="KW-1133">Transmembrane helix</keyword>
<evidence type="ECO:0000313" key="3">
    <source>
        <dbReference type="Proteomes" id="UP001189429"/>
    </source>
</evidence>
<accession>A0ABN9U7S0</accession>
<evidence type="ECO:0008006" key="4">
    <source>
        <dbReference type="Google" id="ProtNLM"/>
    </source>
</evidence>
<feature type="transmembrane region" description="Helical" evidence="1">
    <location>
        <begin position="124"/>
        <end position="144"/>
    </location>
</feature>
<feature type="non-terminal residue" evidence="2">
    <location>
        <position position="1"/>
    </location>
</feature>
<organism evidence="2 3">
    <name type="scientific">Prorocentrum cordatum</name>
    <dbReference type="NCBI Taxonomy" id="2364126"/>
    <lineage>
        <taxon>Eukaryota</taxon>
        <taxon>Sar</taxon>
        <taxon>Alveolata</taxon>
        <taxon>Dinophyceae</taxon>
        <taxon>Prorocentrales</taxon>
        <taxon>Prorocentraceae</taxon>
        <taxon>Prorocentrum</taxon>
    </lineage>
</organism>
<evidence type="ECO:0000313" key="2">
    <source>
        <dbReference type="EMBL" id="CAK0854952.1"/>
    </source>
</evidence>
<keyword evidence="1" id="KW-0472">Membrane</keyword>
<reference evidence="2" key="1">
    <citation type="submission" date="2023-10" db="EMBL/GenBank/DDBJ databases">
        <authorList>
            <person name="Chen Y."/>
            <person name="Shah S."/>
            <person name="Dougan E. K."/>
            <person name="Thang M."/>
            <person name="Chan C."/>
        </authorList>
    </citation>
    <scope>NUCLEOTIDE SEQUENCE [LARGE SCALE GENOMIC DNA]</scope>
</reference>
<comment type="caution">
    <text evidence="2">The sequence shown here is derived from an EMBL/GenBank/DDBJ whole genome shotgun (WGS) entry which is preliminary data.</text>
</comment>
<dbReference type="Proteomes" id="UP001189429">
    <property type="component" value="Unassembled WGS sequence"/>
</dbReference>
<protein>
    <recommendedName>
        <fullName evidence="4">PAS domain-containing protein</fullName>
    </recommendedName>
</protein>
<keyword evidence="3" id="KW-1185">Reference proteome</keyword>
<proteinExistence type="predicted"/>
<dbReference type="EMBL" id="CAUYUJ010015506">
    <property type="protein sequence ID" value="CAK0854952.1"/>
    <property type="molecule type" value="Genomic_DNA"/>
</dbReference>
<feature type="transmembrane region" description="Helical" evidence="1">
    <location>
        <begin position="233"/>
        <end position="255"/>
    </location>
</feature>
<sequence>AQFIHVSKVFEGFCFFRLFGFPTVPRSPRRHPGRPNTIQEEPKMLLRSLLDAASSPSLDRGARFGVESGSAGMHTELLLAASSRRPPVDGIGCCVAWHSFWYRSWATTLTEEYMSSPISRRRLWKYYGIGVTWCLIGDIVFALTSSVSDYWFWCDFAAYYVSEYALAILFVRLPVTTLKSDALVVIYLFLVFWASVALWQQSNDAKSVVVSYSWPSALTCKVVMCHAAGLHSLLITFYAACSGLLVCVLISVSCAPQICCPVLLITVVMTLFEWLLASYFHEMSEQLRAMQTLLDKATDGYCTVRRQMGTISHVSDSLQLLLGGDPRGTQILDAVVSEDRWKVARLYDVSQWDVAEPVLATFTQTLGEGRQPLEFDARLVPYRATGADIHISFQRVGEVRMAKRGLAEDVAGGAGPSGPGPSGAGLVGCGLSSMESRDVDRLLFPSPASFQEHARAQQAALDEGGRAPMQNDAAGSGGCQSSAETVDELHISFDAGHPSLLIREGDCSRHLLPRQGQLVRWFPRFARDRIEKWIIDAVNSSVEPGICSTYLEHVELVIPPTPAIKVVAKRAFIITEDPEEDDNGAILLPASLCLKDAVMSRRHCYTTRARAHYSQDLSTIVEDRHPECDASSMNSSEGIDPSDSASVVMANLR</sequence>
<name>A0ABN9U7S0_9DINO</name>